<feature type="binding site" evidence="8">
    <location>
        <position position="514"/>
    </location>
    <ligand>
        <name>Mg(2+)</name>
        <dbReference type="ChEBI" id="CHEBI:18420"/>
    </ligand>
</feature>
<comment type="cofactor">
    <cofactor evidence="8">
        <name>Mg(2+)</name>
        <dbReference type="ChEBI" id="CHEBI:18420"/>
    </cofactor>
    <text evidence="8">Binds 1 Mg(2+) ion per subunit.</text>
</comment>
<dbReference type="GO" id="GO:0004049">
    <property type="term" value="F:anthranilate synthase activity"/>
    <property type="evidence" value="ECO:0007669"/>
    <property type="project" value="UniProtKB-EC"/>
</dbReference>
<dbReference type="NCBIfam" id="TIGR00565">
    <property type="entry name" value="trpE_proteo"/>
    <property type="match status" value="1"/>
</dbReference>
<feature type="binding site" evidence="7">
    <location>
        <begin position="344"/>
        <end position="345"/>
    </location>
    <ligand>
        <name>chorismate</name>
        <dbReference type="ChEBI" id="CHEBI:29748"/>
    </ligand>
</feature>
<feature type="domain" description="Anthranilate synthase component I N-terminal" evidence="10">
    <location>
        <begin position="24"/>
        <end position="197"/>
    </location>
</feature>
<protein>
    <recommendedName>
        <fullName evidence="6">Anthranilate synthase component 1</fullName>
        <ecNumber evidence="6">4.1.3.27</ecNumber>
    </recommendedName>
</protein>
<evidence type="ECO:0000256" key="1">
    <source>
        <dbReference type="ARBA" id="ARBA00009562"/>
    </source>
</evidence>
<evidence type="ECO:0000256" key="3">
    <source>
        <dbReference type="ARBA" id="ARBA00022842"/>
    </source>
</evidence>
<evidence type="ECO:0000256" key="8">
    <source>
        <dbReference type="PIRSR" id="PIRSR001373-2"/>
    </source>
</evidence>
<comment type="catalytic activity">
    <reaction evidence="5 6">
        <text>chorismate + L-glutamine = anthranilate + pyruvate + L-glutamate + H(+)</text>
        <dbReference type="Rhea" id="RHEA:21732"/>
        <dbReference type="ChEBI" id="CHEBI:15361"/>
        <dbReference type="ChEBI" id="CHEBI:15378"/>
        <dbReference type="ChEBI" id="CHEBI:16567"/>
        <dbReference type="ChEBI" id="CHEBI:29748"/>
        <dbReference type="ChEBI" id="CHEBI:29985"/>
        <dbReference type="ChEBI" id="CHEBI:58359"/>
        <dbReference type="EC" id="4.1.3.27"/>
    </reaction>
</comment>
<dbReference type="EMBL" id="CP099717">
    <property type="protein sequence ID" value="USV56428.1"/>
    <property type="molecule type" value="Genomic_DNA"/>
</dbReference>
<name>A0AAE9MFR4_9GAMM</name>
<dbReference type="SUPFAM" id="SSF56322">
    <property type="entry name" value="ADC synthase"/>
    <property type="match status" value="1"/>
</dbReference>
<dbReference type="InterPro" id="IPR005257">
    <property type="entry name" value="Anth_synth_I_TrpE"/>
</dbReference>
<evidence type="ECO:0000259" key="9">
    <source>
        <dbReference type="Pfam" id="PF00425"/>
    </source>
</evidence>
<evidence type="ECO:0000256" key="2">
    <source>
        <dbReference type="ARBA" id="ARBA00022723"/>
    </source>
</evidence>
<dbReference type="GO" id="GO:0000162">
    <property type="term" value="P:L-tryptophan biosynthetic process"/>
    <property type="evidence" value="ECO:0007669"/>
    <property type="project" value="UniProtKB-KW"/>
</dbReference>
<dbReference type="PRINTS" id="PR00095">
    <property type="entry name" value="ANTSNTHASEI"/>
</dbReference>
<dbReference type="InterPro" id="IPR006805">
    <property type="entry name" value="Anth_synth_I_N"/>
</dbReference>
<feature type="binding site" evidence="7">
    <location>
        <position position="485"/>
    </location>
    <ligand>
        <name>chorismate</name>
        <dbReference type="ChEBI" id="CHEBI:29748"/>
    </ligand>
</feature>
<evidence type="ECO:0000256" key="6">
    <source>
        <dbReference type="PIRNR" id="PIRNR001373"/>
    </source>
</evidence>
<dbReference type="EC" id="4.1.3.27" evidence="6"/>
<dbReference type="InterPro" id="IPR019999">
    <property type="entry name" value="Anth_synth_I-like"/>
</dbReference>
<dbReference type="PANTHER" id="PTHR11236">
    <property type="entry name" value="AMINOBENZOATE/ANTHRANILATE SYNTHASE"/>
    <property type="match status" value="1"/>
</dbReference>
<dbReference type="Gene3D" id="3.60.120.10">
    <property type="entry name" value="Anthranilate synthase"/>
    <property type="match status" value="1"/>
</dbReference>
<keyword evidence="6" id="KW-0057">Aromatic amino acid biosynthesis</keyword>
<keyword evidence="2 8" id="KW-0479">Metal-binding</keyword>
<dbReference type="Pfam" id="PF04715">
    <property type="entry name" value="Anth_synt_I_N"/>
    <property type="match status" value="1"/>
</dbReference>
<evidence type="ECO:0000256" key="7">
    <source>
        <dbReference type="PIRSR" id="PIRSR001373-1"/>
    </source>
</evidence>
<feature type="binding site" evidence="7">
    <location>
        <position position="465"/>
    </location>
    <ligand>
        <name>chorismate</name>
        <dbReference type="ChEBI" id="CHEBI:29748"/>
    </ligand>
</feature>
<evidence type="ECO:0000313" key="11">
    <source>
        <dbReference type="EMBL" id="USV56428.1"/>
    </source>
</evidence>
<feature type="binding site" evidence="8">
    <location>
        <position position="377"/>
    </location>
    <ligand>
        <name>Mg(2+)</name>
        <dbReference type="ChEBI" id="CHEBI:18420"/>
    </ligand>
</feature>
<dbReference type="NCBIfam" id="NF010079">
    <property type="entry name" value="PRK13564.1"/>
    <property type="match status" value="1"/>
</dbReference>
<feature type="binding site" evidence="7">
    <location>
        <begin position="499"/>
        <end position="501"/>
    </location>
    <ligand>
        <name>chorismate</name>
        <dbReference type="ChEBI" id="CHEBI:29748"/>
    </ligand>
</feature>
<dbReference type="RefSeq" id="WP_252994701.1">
    <property type="nucleotide sequence ID" value="NZ_CP099717.1"/>
</dbReference>
<accession>A0AAE9MFR4</accession>
<evidence type="ECO:0000313" key="12">
    <source>
        <dbReference type="Proteomes" id="UP001056890"/>
    </source>
</evidence>
<dbReference type="AlphaFoldDB" id="A0AAE9MFR4"/>
<dbReference type="Proteomes" id="UP001056890">
    <property type="component" value="Chromosome"/>
</dbReference>
<dbReference type="Pfam" id="PF00425">
    <property type="entry name" value="Chorismate_bind"/>
    <property type="match status" value="1"/>
</dbReference>
<dbReference type="InterPro" id="IPR005801">
    <property type="entry name" value="ADC_synthase"/>
</dbReference>
<feature type="binding site" evidence="7">
    <location>
        <begin position="307"/>
        <end position="309"/>
    </location>
    <ligand>
        <name>L-tryptophan</name>
        <dbReference type="ChEBI" id="CHEBI:57912"/>
    </ligand>
</feature>
<feature type="binding site" evidence="7">
    <location>
        <position position="45"/>
    </location>
    <ligand>
        <name>L-tryptophan</name>
        <dbReference type="ChEBI" id="CHEBI:57912"/>
    </ligand>
</feature>
<keyword evidence="6 7" id="KW-0822">Tryptophan biosynthesis</keyword>
<sequence>MTASKTRLSLGEFDTLRLNAPYVTDPLALYSQLCQGRPNNLLLESVEIDSKAGTQSLLLVDACLRIECRGRTVQVRALNDNGAQLQTLLGEQLPAPIRRSLVKGELHLEFPASDRELDEDSRLKGISVLDVLRTLQQQLQCPVGKEALFMAGSFAYDLIASFEDLPEVPEGSNDCPDYCFYVAETLITIDHIKQSTQLVACLFGGNSGDDEQEESQQEARYARLLSRLESFKQACQQPQPRPQTTQPLTGALCVDKNDKQFCAEVEKLKGFIRRGDIFQVVPSRSFSLPCPEPIAAYRRLKQTNPSPYMFYVQDEGFTLFGASPESAVKFEAASRQVEMYPIAGTRRRGLNPDGSINLDLDGRIELELRQDEKEVAEHLMLVDLGRNDIARISEPGTRYVKDLLKVDRYSHVMHLVSRVVGTLRADLDALHAYQACMNMGTLTGAPKLRASELIRAVEGRRRGSYGGAVGYLNGVGEMDTCIVIRSAFVKEGVAHVQAGAGVVYDSKPQMEADETRAKAAAVLAAIAASHGTSLQALSLQEHQQSEKTKAARHD</sequence>
<dbReference type="InterPro" id="IPR015890">
    <property type="entry name" value="Chorismate_C"/>
</dbReference>
<keyword evidence="3 8" id="KW-0460">Magnesium</keyword>
<comment type="pathway">
    <text evidence="6">Amino-acid biosynthesis; L-tryptophan biosynthesis; L-tryptophan from chorismate: step 1/5.</text>
</comment>
<comment type="similarity">
    <text evidence="1 6">Belongs to the anthranilate synthase component I family.</text>
</comment>
<keyword evidence="4 6" id="KW-0456">Lyase</keyword>
<gene>
    <name evidence="11" type="ORF">NHF51_13840</name>
</gene>
<proteinExistence type="inferred from homology"/>
<evidence type="ECO:0000256" key="5">
    <source>
        <dbReference type="ARBA" id="ARBA00047683"/>
    </source>
</evidence>
<keyword evidence="6 7" id="KW-0028">Amino-acid biosynthesis</keyword>
<evidence type="ECO:0000256" key="4">
    <source>
        <dbReference type="ARBA" id="ARBA00023239"/>
    </source>
</evidence>
<keyword evidence="12" id="KW-1185">Reference proteome</keyword>
<dbReference type="PANTHER" id="PTHR11236:SF49">
    <property type="entry name" value="ANTHRANILATE SYNTHASE COMPONENT 1"/>
    <property type="match status" value="1"/>
</dbReference>
<organism evidence="11 12">
    <name type="scientific">Aeromonas encheleia</name>
    <dbReference type="NCBI Taxonomy" id="73010"/>
    <lineage>
        <taxon>Bacteria</taxon>
        <taxon>Pseudomonadati</taxon>
        <taxon>Pseudomonadota</taxon>
        <taxon>Gammaproteobacteria</taxon>
        <taxon>Aeromonadales</taxon>
        <taxon>Aeromonadaceae</taxon>
        <taxon>Aeromonas</taxon>
    </lineage>
</organism>
<dbReference type="PIRSF" id="PIRSF001373">
    <property type="entry name" value="TrpE"/>
    <property type="match status" value="1"/>
</dbReference>
<dbReference type="GO" id="GO:0046872">
    <property type="term" value="F:metal ion binding"/>
    <property type="evidence" value="ECO:0007669"/>
    <property type="project" value="UniProtKB-KW"/>
</dbReference>
<reference evidence="11" key="1">
    <citation type="submission" date="2022-06" db="EMBL/GenBank/DDBJ databases">
        <title>Complete Genome of Aeromonas sp. Strain SOD01 Isolated from an Urban Freshwater Stream.</title>
        <authorList>
            <person name="Williams L.E."/>
            <person name="Brysgel T."/>
            <person name="Capestro E.M."/>
            <person name="Foltz G.V."/>
            <person name="Gardner A.E."/>
            <person name="Ingrassia J."/>
            <person name="Peterson E."/>
            <person name="Arruda J."/>
            <person name="Flaherty I."/>
            <person name="Hunt M."/>
            <person name="Pappas G."/>
            <person name="Ramsaran S."/>
            <person name="Rocha M."/>
        </authorList>
    </citation>
    <scope>NUCLEOTIDE SEQUENCE</scope>
    <source>
        <strain evidence="11">SOD01</strain>
    </source>
</reference>
<feature type="domain" description="Chorismate-utilising enzyme C-terminal" evidence="9">
    <location>
        <begin position="258"/>
        <end position="518"/>
    </location>
</feature>
<evidence type="ECO:0000259" key="10">
    <source>
        <dbReference type="Pfam" id="PF04715"/>
    </source>
</evidence>